<comment type="similarity">
    <text evidence="2">Belongs to the major facilitator superfamily.</text>
</comment>
<keyword evidence="5 7" id="KW-1133">Transmembrane helix</keyword>
<keyword evidence="6 7" id="KW-0472">Membrane</keyword>
<feature type="domain" description="Major facilitator superfamily (MFS) profile" evidence="8">
    <location>
        <begin position="10"/>
        <end position="392"/>
    </location>
</feature>
<dbReference type="Pfam" id="PF07690">
    <property type="entry name" value="MFS_1"/>
    <property type="match status" value="1"/>
</dbReference>
<reference evidence="9" key="2">
    <citation type="journal article" date="2021" name="PeerJ">
        <title>Extensive microbial diversity within the chicken gut microbiome revealed by metagenomics and culture.</title>
        <authorList>
            <person name="Gilroy R."/>
            <person name="Ravi A."/>
            <person name="Getino M."/>
            <person name="Pursley I."/>
            <person name="Horton D.L."/>
            <person name="Alikhan N.F."/>
            <person name="Baker D."/>
            <person name="Gharbi K."/>
            <person name="Hall N."/>
            <person name="Watson M."/>
            <person name="Adriaenssens E.M."/>
            <person name="Foster-Nyarko E."/>
            <person name="Jarju S."/>
            <person name="Secka A."/>
            <person name="Antonio M."/>
            <person name="Oren A."/>
            <person name="Chaudhuri R.R."/>
            <person name="La Ragione R."/>
            <person name="Hildebrand F."/>
            <person name="Pallen M.J."/>
        </authorList>
    </citation>
    <scope>NUCLEOTIDE SEQUENCE</scope>
    <source>
        <strain evidence="9">ChiSjej3B21-11622</strain>
    </source>
</reference>
<dbReference type="PANTHER" id="PTHR23514">
    <property type="entry name" value="BYPASS OF STOP CODON PROTEIN 6"/>
    <property type="match status" value="1"/>
</dbReference>
<evidence type="ECO:0000313" key="9">
    <source>
        <dbReference type="EMBL" id="HIQ96928.1"/>
    </source>
</evidence>
<dbReference type="AlphaFoldDB" id="A0A9D0ZYA7"/>
<gene>
    <name evidence="9" type="ORF">IAB26_10225</name>
</gene>
<feature type="transmembrane region" description="Helical" evidence="7">
    <location>
        <begin position="369"/>
        <end position="388"/>
    </location>
</feature>
<evidence type="ECO:0000313" key="10">
    <source>
        <dbReference type="Proteomes" id="UP000886886"/>
    </source>
</evidence>
<feature type="transmembrane region" description="Helical" evidence="7">
    <location>
        <begin position="145"/>
        <end position="165"/>
    </location>
</feature>
<reference evidence="9" key="1">
    <citation type="submission" date="2020-10" db="EMBL/GenBank/DDBJ databases">
        <authorList>
            <person name="Gilroy R."/>
        </authorList>
    </citation>
    <scope>NUCLEOTIDE SEQUENCE</scope>
    <source>
        <strain evidence="9">ChiSjej3B21-11622</strain>
    </source>
</reference>
<feature type="transmembrane region" description="Helical" evidence="7">
    <location>
        <begin position="12"/>
        <end position="34"/>
    </location>
</feature>
<evidence type="ECO:0000256" key="4">
    <source>
        <dbReference type="ARBA" id="ARBA00022692"/>
    </source>
</evidence>
<evidence type="ECO:0000259" key="8">
    <source>
        <dbReference type="PROSITE" id="PS50850"/>
    </source>
</evidence>
<dbReference type="EMBL" id="DVFT01000151">
    <property type="protein sequence ID" value="HIQ96928.1"/>
    <property type="molecule type" value="Genomic_DNA"/>
</dbReference>
<sequence length="392" mass="41696">MAGNRKYQKTLAACYLGFVTQAIAANFAPLLFLTFQSTYGISLEKIALIPVVFYLTQLLVDLGATRFADKIGYRICVVASQVVSAAGLVMMTILPEVLPVPFLGILIAVVFYAIGSGLVEVLVSPIVEACPFENKDGQMSLLHSFYCWGAVGVILGSTLFFAVFGTENWKILALIWALIPLFNIFQFLTCPIERLVEDGESLPLGRLLRLPLLWMMILLMICSGASEASMAQWASAFTESALGVSKTVGDLAGPCLFAVFMGISRILYGKMSEKLNLTKTMLLSGLLCVACYLLASLSPLPVLGLAGCALCGFSVGIMWPGTISLSSQKCPQGGTAMFAFLALAGDFGGTVSPAVVGNISELAGGNLKMGLLAAAIFPILLVIGLLVLNRRM</sequence>
<evidence type="ECO:0000256" key="2">
    <source>
        <dbReference type="ARBA" id="ARBA00008335"/>
    </source>
</evidence>
<keyword evidence="3" id="KW-0813">Transport</keyword>
<dbReference type="GO" id="GO:0022857">
    <property type="term" value="F:transmembrane transporter activity"/>
    <property type="evidence" value="ECO:0007669"/>
    <property type="project" value="InterPro"/>
</dbReference>
<evidence type="ECO:0000256" key="1">
    <source>
        <dbReference type="ARBA" id="ARBA00004651"/>
    </source>
</evidence>
<dbReference type="SUPFAM" id="SSF103473">
    <property type="entry name" value="MFS general substrate transporter"/>
    <property type="match status" value="1"/>
</dbReference>
<feature type="transmembrane region" description="Helical" evidence="7">
    <location>
        <begin position="71"/>
        <end position="94"/>
    </location>
</feature>
<protein>
    <submittedName>
        <fullName evidence="9">MFS transporter</fullName>
    </submittedName>
</protein>
<feature type="transmembrane region" description="Helical" evidence="7">
    <location>
        <begin position="280"/>
        <end position="297"/>
    </location>
</feature>
<evidence type="ECO:0000256" key="5">
    <source>
        <dbReference type="ARBA" id="ARBA00022989"/>
    </source>
</evidence>
<accession>A0A9D0ZYA7</accession>
<name>A0A9D0ZYA7_9FIRM</name>
<feature type="transmembrane region" description="Helical" evidence="7">
    <location>
        <begin position="46"/>
        <end position="64"/>
    </location>
</feature>
<evidence type="ECO:0000256" key="6">
    <source>
        <dbReference type="ARBA" id="ARBA00023136"/>
    </source>
</evidence>
<organism evidence="9 10">
    <name type="scientific">Candidatus Limivivens merdigallinarum</name>
    <dbReference type="NCBI Taxonomy" id="2840859"/>
    <lineage>
        <taxon>Bacteria</taxon>
        <taxon>Bacillati</taxon>
        <taxon>Bacillota</taxon>
        <taxon>Clostridia</taxon>
        <taxon>Lachnospirales</taxon>
        <taxon>Lachnospiraceae</taxon>
        <taxon>Lachnospiraceae incertae sedis</taxon>
        <taxon>Candidatus Limivivens</taxon>
    </lineage>
</organism>
<feature type="transmembrane region" description="Helical" evidence="7">
    <location>
        <begin position="303"/>
        <end position="325"/>
    </location>
</feature>
<dbReference type="Gene3D" id="1.20.1250.20">
    <property type="entry name" value="MFS general substrate transporter like domains"/>
    <property type="match status" value="2"/>
</dbReference>
<dbReference type="GO" id="GO:0005886">
    <property type="term" value="C:plasma membrane"/>
    <property type="evidence" value="ECO:0007669"/>
    <property type="project" value="UniProtKB-SubCell"/>
</dbReference>
<dbReference type="InterPro" id="IPR051788">
    <property type="entry name" value="MFS_Transporter"/>
</dbReference>
<dbReference type="Proteomes" id="UP000886886">
    <property type="component" value="Unassembled WGS sequence"/>
</dbReference>
<feature type="transmembrane region" description="Helical" evidence="7">
    <location>
        <begin position="171"/>
        <end position="192"/>
    </location>
</feature>
<feature type="transmembrane region" description="Helical" evidence="7">
    <location>
        <begin position="337"/>
        <end position="357"/>
    </location>
</feature>
<dbReference type="PANTHER" id="PTHR23514:SF3">
    <property type="entry name" value="BYPASS OF STOP CODON PROTEIN 6"/>
    <property type="match status" value="1"/>
</dbReference>
<proteinExistence type="inferred from homology"/>
<evidence type="ECO:0000256" key="3">
    <source>
        <dbReference type="ARBA" id="ARBA00022448"/>
    </source>
</evidence>
<keyword evidence="4 7" id="KW-0812">Transmembrane</keyword>
<comment type="caution">
    <text evidence="9">The sequence shown here is derived from an EMBL/GenBank/DDBJ whole genome shotgun (WGS) entry which is preliminary data.</text>
</comment>
<feature type="transmembrane region" description="Helical" evidence="7">
    <location>
        <begin position="212"/>
        <end position="231"/>
    </location>
</feature>
<dbReference type="InterPro" id="IPR011701">
    <property type="entry name" value="MFS"/>
</dbReference>
<dbReference type="PROSITE" id="PS50850">
    <property type="entry name" value="MFS"/>
    <property type="match status" value="1"/>
</dbReference>
<comment type="subcellular location">
    <subcellularLocation>
        <location evidence="1">Cell membrane</location>
        <topology evidence="1">Multi-pass membrane protein</topology>
    </subcellularLocation>
</comment>
<evidence type="ECO:0000256" key="7">
    <source>
        <dbReference type="SAM" id="Phobius"/>
    </source>
</evidence>
<feature type="non-terminal residue" evidence="9">
    <location>
        <position position="392"/>
    </location>
</feature>
<dbReference type="InterPro" id="IPR036259">
    <property type="entry name" value="MFS_trans_sf"/>
</dbReference>
<feature type="transmembrane region" description="Helical" evidence="7">
    <location>
        <begin position="100"/>
        <end position="124"/>
    </location>
</feature>
<feature type="transmembrane region" description="Helical" evidence="7">
    <location>
        <begin position="251"/>
        <end position="268"/>
    </location>
</feature>
<dbReference type="InterPro" id="IPR020846">
    <property type="entry name" value="MFS_dom"/>
</dbReference>